<dbReference type="InterPro" id="IPR008243">
    <property type="entry name" value="Chorismate_mutase_AroH"/>
</dbReference>
<dbReference type="STRING" id="1121256.SAMN02746089_00449"/>
<gene>
    <name evidence="8" type="primary">cmk</name>
    <name evidence="11" type="ORF">SAMN02746089_00449</name>
</gene>
<comment type="subcellular location">
    <subcellularLocation>
        <location evidence="8">Cytoplasm</location>
    </subcellularLocation>
</comment>
<comment type="catalytic activity">
    <reaction evidence="7 8">
        <text>CMP + ATP = CDP + ADP</text>
        <dbReference type="Rhea" id="RHEA:11600"/>
        <dbReference type="ChEBI" id="CHEBI:30616"/>
        <dbReference type="ChEBI" id="CHEBI:58069"/>
        <dbReference type="ChEBI" id="CHEBI:60377"/>
        <dbReference type="ChEBI" id="CHEBI:456216"/>
        <dbReference type="EC" id="2.7.4.25"/>
    </reaction>
</comment>
<evidence type="ECO:0000256" key="4">
    <source>
        <dbReference type="ARBA" id="ARBA00022777"/>
    </source>
</evidence>
<dbReference type="GO" id="GO:0004106">
    <property type="term" value="F:chorismate mutase activity"/>
    <property type="evidence" value="ECO:0007669"/>
    <property type="project" value="UniProtKB-UniRule"/>
</dbReference>
<feature type="domain" description="Cytidylate kinase" evidence="10">
    <location>
        <begin position="121"/>
        <end position="329"/>
    </location>
</feature>
<dbReference type="GO" id="GO:0006220">
    <property type="term" value="P:pyrimidine nucleotide metabolic process"/>
    <property type="evidence" value="ECO:0007669"/>
    <property type="project" value="UniProtKB-UniRule"/>
</dbReference>
<comment type="similarity">
    <text evidence="1 8">Belongs to the cytidylate kinase family. Type 1 subfamily.</text>
</comment>
<dbReference type="GO" id="GO:0009073">
    <property type="term" value="P:aromatic amino acid family biosynthetic process"/>
    <property type="evidence" value="ECO:0007669"/>
    <property type="project" value="UniProtKB-UniRule"/>
</dbReference>
<dbReference type="PROSITE" id="PS51167">
    <property type="entry name" value="CHORISMATE_MUT_1"/>
    <property type="match status" value="1"/>
</dbReference>
<evidence type="ECO:0000256" key="1">
    <source>
        <dbReference type="ARBA" id="ARBA00009427"/>
    </source>
</evidence>
<dbReference type="InterPro" id="IPR035959">
    <property type="entry name" value="RutC-like_sf"/>
</dbReference>
<dbReference type="InterPro" id="IPR011994">
    <property type="entry name" value="Cytidylate_kinase_dom"/>
</dbReference>
<dbReference type="EC" id="2.7.4.25" evidence="8"/>
<dbReference type="InterPro" id="IPR027417">
    <property type="entry name" value="P-loop_NTPase"/>
</dbReference>
<organism evidence="11 12">
    <name type="scientific">Caldanaerobius fijiensis DSM 17918</name>
    <dbReference type="NCBI Taxonomy" id="1121256"/>
    <lineage>
        <taxon>Bacteria</taxon>
        <taxon>Bacillati</taxon>
        <taxon>Bacillota</taxon>
        <taxon>Clostridia</taxon>
        <taxon>Thermoanaerobacterales</taxon>
        <taxon>Thermoanaerobacteraceae</taxon>
        <taxon>Caldanaerobius</taxon>
    </lineage>
</organism>
<dbReference type="NCBIfam" id="TIGR01796">
    <property type="entry name" value="CM_mono_aroH"/>
    <property type="match status" value="1"/>
</dbReference>
<dbReference type="Pfam" id="PF07736">
    <property type="entry name" value="CM_1"/>
    <property type="match status" value="1"/>
</dbReference>
<comment type="catalytic activity">
    <reaction evidence="9">
        <text>chorismate = prephenate</text>
        <dbReference type="Rhea" id="RHEA:13897"/>
        <dbReference type="ChEBI" id="CHEBI:29748"/>
        <dbReference type="ChEBI" id="CHEBI:29934"/>
        <dbReference type="EC" id="5.4.99.5"/>
    </reaction>
</comment>
<dbReference type="GO" id="GO:0036430">
    <property type="term" value="F:CMP kinase activity"/>
    <property type="evidence" value="ECO:0007669"/>
    <property type="project" value="RHEA"/>
</dbReference>
<accession>A0A1M4UE66</accession>
<dbReference type="PANTHER" id="PTHR21164:SF0">
    <property type="entry name" value="CHORISMATE MUTASE AROH"/>
    <property type="match status" value="1"/>
</dbReference>
<dbReference type="GO" id="GO:0008652">
    <property type="term" value="P:amino acid biosynthetic process"/>
    <property type="evidence" value="ECO:0007669"/>
    <property type="project" value="UniProtKB-UniRule"/>
</dbReference>
<dbReference type="InterPro" id="IPR003136">
    <property type="entry name" value="Cytidylate_kin"/>
</dbReference>
<dbReference type="Gene3D" id="3.30.1330.40">
    <property type="entry name" value="RutC-like"/>
    <property type="match status" value="1"/>
</dbReference>
<evidence type="ECO:0000256" key="5">
    <source>
        <dbReference type="ARBA" id="ARBA00022840"/>
    </source>
</evidence>
<dbReference type="Proteomes" id="UP000184088">
    <property type="component" value="Unassembled WGS sequence"/>
</dbReference>
<dbReference type="CDD" id="cd02020">
    <property type="entry name" value="CMPK"/>
    <property type="match status" value="1"/>
</dbReference>
<dbReference type="PANTHER" id="PTHR21164">
    <property type="entry name" value="CHORISMATE MUTASE"/>
    <property type="match status" value="1"/>
</dbReference>
<keyword evidence="4 8" id="KW-0418">Kinase</keyword>
<dbReference type="SUPFAM" id="SSF55298">
    <property type="entry name" value="YjgF-like"/>
    <property type="match status" value="1"/>
</dbReference>
<evidence type="ECO:0000313" key="11">
    <source>
        <dbReference type="EMBL" id="SHE54873.1"/>
    </source>
</evidence>
<keyword evidence="9" id="KW-0028">Amino-acid biosynthesis</keyword>
<keyword evidence="3 8" id="KW-0547">Nucleotide-binding</keyword>
<dbReference type="HAMAP" id="MF_00238">
    <property type="entry name" value="Cytidyl_kinase_type1"/>
    <property type="match status" value="1"/>
</dbReference>
<name>A0A1M4UE66_9THEO</name>
<evidence type="ECO:0000256" key="3">
    <source>
        <dbReference type="ARBA" id="ARBA00022741"/>
    </source>
</evidence>
<evidence type="ECO:0000256" key="6">
    <source>
        <dbReference type="ARBA" id="ARBA00047615"/>
    </source>
</evidence>
<keyword evidence="9" id="KW-0413">Isomerase</keyword>
<protein>
    <recommendedName>
        <fullName evidence="8">Cytidylate kinase</fullName>
        <shortName evidence="8">CK</shortName>
        <ecNumber evidence="8">2.7.4.25</ecNumber>
    </recommendedName>
    <alternativeName>
        <fullName evidence="8">Cytidine monophosphate kinase</fullName>
        <shortName evidence="8">CMP kinase</shortName>
    </alternativeName>
</protein>
<dbReference type="RefSeq" id="WP_073341466.1">
    <property type="nucleotide sequence ID" value="NZ_FQVH01000002.1"/>
</dbReference>
<dbReference type="GO" id="GO:0005524">
    <property type="term" value="F:ATP binding"/>
    <property type="evidence" value="ECO:0007669"/>
    <property type="project" value="UniProtKB-UniRule"/>
</dbReference>
<keyword evidence="12" id="KW-1185">Reference proteome</keyword>
<proteinExistence type="inferred from homology"/>
<keyword evidence="9" id="KW-0057">Aromatic amino acid biosynthesis</keyword>
<dbReference type="AlphaFoldDB" id="A0A1M4UE66"/>
<evidence type="ECO:0000313" key="12">
    <source>
        <dbReference type="Proteomes" id="UP000184088"/>
    </source>
</evidence>
<dbReference type="NCBIfam" id="TIGR00017">
    <property type="entry name" value="cmk"/>
    <property type="match status" value="1"/>
</dbReference>
<dbReference type="EMBL" id="FQVH01000002">
    <property type="protein sequence ID" value="SHE54873.1"/>
    <property type="molecule type" value="Genomic_DNA"/>
</dbReference>
<evidence type="ECO:0000259" key="10">
    <source>
        <dbReference type="Pfam" id="PF02224"/>
    </source>
</evidence>
<dbReference type="GO" id="GO:0046417">
    <property type="term" value="P:chorismate metabolic process"/>
    <property type="evidence" value="ECO:0007669"/>
    <property type="project" value="TreeGrafter"/>
</dbReference>
<evidence type="ECO:0000256" key="7">
    <source>
        <dbReference type="ARBA" id="ARBA00048478"/>
    </source>
</evidence>
<dbReference type="Gene3D" id="3.40.50.300">
    <property type="entry name" value="P-loop containing nucleotide triphosphate hydrolases"/>
    <property type="match status" value="1"/>
</dbReference>
<evidence type="ECO:0000256" key="2">
    <source>
        <dbReference type="ARBA" id="ARBA00022679"/>
    </source>
</evidence>
<sequence length="330" mass="37169">MTLYSIRGAISVEDNKKEDIINAAKMLINEIINSNNIDPSQIVDILFSVTKDLDDAYPAPAIRSLGYDIPVMCLQEAEVKHSLRRCIRVLVHIQADEHKKIKHVYLKKAKILRPDISNLKIAIDGPAGAGKSTVAKELAQRLNIEYIDTGAMYRAVTLKLLDKHVDFSDTDTVVDILNSTEIQFENGRIYLDNKDVTEDIRSALVTANVSKVASIPEVRRILVSLQRKIADCKSVVMEGRDIGTTVLKDADLKIFLTSSVEIRAKRRYEELKRKGVKIEFSEVIEQIKARDLQDETREYSPLKMADDAHLIDASNMSVDEVVCHIIELLK</sequence>
<evidence type="ECO:0000256" key="8">
    <source>
        <dbReference type="HAMAP-Rule" id="MF_00238"/>
    </source>
</evidence>
<dbReference type="SUPFAM" id="SSF52540">
    <property type="entry name" value="P-loop containing nucleoside triphosphate hydrolases"/>
    <property type="match status" value="1"/>
</dbReference>
<feature type="binding site" evidence="8">
    <location>
        <begin position="125"/>
        <end position="133"/>
    </location>
    <ligand>
        <name>ATP</name>
        <dbReference type="ChEBI" id="CHEBI:30616"/>
    </ligand>
</feature>
<dbReference type="OrthoDB" id="9807434at2"/>
<reference evidence="11 12" key="1">
    <citation type="submission" date="2016-11" db="EMBL/GenBank/DDBJ databases">
        <authorList>
            <person name="Jaros S."/>
            <person name="Januszkiewicz K."/>
            <person name="Wedrychowicz H."/>
        </authorList>
    </citation>
    <scope>NUCLEOTIDE SEQUENCE [LARGE SCALE GENOMIC DNA]</scope>
    <source>
        <strain evidence="11 12">DSM 17918</strain>
    </source>
</reference>
<dbReference type="GO" id="GO:0036431">
    <property type="term" value="F:dCMP kinase activity"/>
    <property type="evidence" value="ECO:0007669"/>
    <property type="project" value="InterPro"/>
</dbReference>
<comment type="catalytic activity">
    <reaction evidence="6 8">
        <text>dCMP + ATP = dCDP + ADP</text>
        <dbReference type="Rhea" id="RHEA:25094"/>
        <dbReference type="ChEBI" id="CHEBI:30616"/>
        <dbReference type="ChEBI" id="CHEBI:57566"/>
        <dbReference type="ChEBI" id="CHEBI:58593"/>
        <dbReference type="ChEBI" id="CHEBI:456216"/>
        <dbReference type="EC" id="2.7.4.25"/>
    </reaction>
</comment>
<keyword evidence="2 8" id="KW-0808">Transferase</keyword>
<evidence type="ECO:0000256" key="9">
    <source>
        <dbReference type="PROSITE-ProRule" id="PRU00514"/>
    </source>
</evidence>
<keyword evidence="5 8" id="KW-0067">ATP-binding</keyword>
<dbReference type="Pfam" id="PF02224">
    <property type="entry name" value="Cytidylate_kin"/>
    <property type="match status" value="1"/>
</dbReference>
<keyword evidence="8" id="KW-0963">Cytoplasm</keyword>
<dbReference type="GO" id="GO:0005737">
    <property type="term" value="C:cytoplasm"/>
    <property type="evidence" value="ECO:0007669"/>
    <property type="project" value="UniProtKB-SubCell"/>
</dbReference>